<dbReference type="Gene3D" id="3.40.50.12230">
    <property type="match status" value="1"/>
</dbReference>
<dbReference type="GO" id="GO:0005739">
    <property type="term" value="C:mitochondrion"/>
    <property type="evidence" value="ECO:0007669"/>
    <property type="project" value="TreeGrafter"/>
</dbReference>
<keyword evidence="4" id="KW-1185">Reference proteome</keyword>
<dbReference type="AlphaFoldDB" id="A0A8H3J672"/>
<accession>A0A8H3J672</accession>
<dbReference type="InterPro" id="IPR041711">
    <property type="entry name" value="Met-tRNA-FMT_N"/>
</dbReference>
<dbReference type="GO" id="GO:0004479">
    <property type="term" value="F:methionyl-tRNA formyltransferase activity"/>
    <property type="evidence" value="ECO:0007669"/>
    <property type="project" value="UniProtKB-EC"/>
</dbReference>
<evidence type="ECO:0000256" key="1">
    <source>
        <dbReference type="ARBA" id="ARBA00012261"/>
    </source>
</evidence>
<gene>
    <name evidence="3" type="primary">FMT1</name>
    <name evidence="3" type="ORF">ALECFALPRED_009040</name>
</gene>
<proteinExistence type="predicted"/>
<dbReference type="SUPFAM" id="SSF53328">
    <property type="entry name" value="Formyltransferase"/>
    <property type="match status" value="1"/>
</dbReference>
<dbReference type="OrthoDB" id="10268103at2759"/>
<dbReference type="InterPro" id="IPR002376">
    <property type="entry name" value="Formyl_transf_N"/>
</dbReference>
<comment type="caution">
    <text evidence="3">The sequence shown here is derived from an EMBL/GenBank/DDBJ whole genome shotgun (WGS) entry which is preliminary data.</text>
</comment>
<dbReference type="PANTHER" id="PTHR11138">
    <property type="entry name" value="METHIONYL-TRNA FORMYLTRANSFERASE"/>
    <property type="match status" value="1"/>
</dbReference>
<protein>
    <recommendedName>
        <fullName evidence="1">methionyl-tRNA formyltransferase</fullName>
        <ecNumber evidence="1">2.1.2.9</ecNumber>
    </recommendedName>
</protein>
<name>A0A8H3J672_9LECA</name>
<dbReference type="PANTHER" id="PTHR11138:SF5">
    <property type="entry name" value="METHIONYL-TRNA FORMYLTRANSFERASE, MITOCHONDRIAL"/>
    <property type="match status" value="1"/>
</dbReference>
<evidence type="ECO:0000313" key="3">
    <source>
        <dbReference type="EMBL" id="CAF9941243.1"/>
    </source>
</evidence>
<organism evidence="3 4">
    <name type="scientific">Alectoria fallacina</name>
    <dbReference type="NCBI Taxonomy" id="1903189"/>
    <lineage>
        <taxon>Eukaryota</taxon>
        <taxon>Fungi</taxon>
        <taxon>Dikarya</taxon>
        <taxon>Ascomycota</taxon>
        <taxon>Pezizomycotina</taxon>
        <taxon>Lecanoromycetes</taxon>
        <taxon>OSLEUM clade</taxon>
        <taxon>Lecanoromycetidae</taxon>
        <taxon>Lecanorales</taxon>
        <taxon>Lecanorineae</taxon>
        <taxon>Parmeliaceae</taxon>
        <taxon>Alectoria</taxon>
    </lineage>
</organism>
<sequence>MRLQLYSRLAIYFSGRACQKRLYASQATSEPLRILFCGSDEFSSTSLRALYKEHERDKALIESIDVVCRPAKPVNRGLRDIRDVPIALVAKELALSLHKIDTFTKWKPPAPNGLPINLIVAVSFGLFVPPRILEGARYGGLNVHPSMLPDFHGPAPLHHILLSGCQRSGVTVQTLHPKHFDQGTILAQTPYPGFEHRCSTVPELLTLTSSKGAEMLVQSIINRLYLQPAKSLGSLQDDQVTAPARAAPKINSQDKFIDWNTWTAETIIRRHLAIGPLWSFVRNAEKLRRVIWTTGFRISEETAISTNIPIGQLVVFGNEEHADEQVAYLRTCDDQILRVDRIKIEGGVENPPLRAAKKAGMTDCGTPRQNDSSTRVLLSTDALDGY</sequence>
<dbReference type="Pfam" id="PF00551">
    <property type="entry name" value="Formyl_trans_N"/>
    <property type="match status" value="1"/>
</dbReference>
<dbReference type="EMBL" id="CAJPDR010000643">
    <property type="protein sequence ID" value="CAF9941243.1"/>
    <property type="molecule type" value="Genomic_DNA"/>
</dbReference>
<dbReference type="Proteomes" id="UP000664203">
    <property type="component" value="Unassembled WGS sequence"/>
</dbReference>
<dbReference type="InterPro" id="IPR036477">
    <property type="entry name" value="Formyl_transf_N_sf"/>
</dbReference>
<feature type="domain" description="Formyl transferase N-terminal" evidence="2">
    <location>
        <begin position="33"/>
        <end position="193"/>
    </location>
</feature>
<evidence type="ECO:0000259" key="2">
    <source>
        <dbReference type="Pfam" id="PF00551"/>
    </source>
</evidence>
<evidence type="ECO:0000313" key="4">
    <source>
        <dbReference type="Proteomes" id="UP000664203"/>
    </source>
</evidence>
<dbReference type="CDD" id="cd08646">
    <property type="entry name" value="FMT_core_Met-tRNA-FMT_N"/>
    <property type="match status" value="1"/>
</dbReference>
<dbReference type="EC" id="2.1.2.9" evidence="1"/>
<reference evidence="3" key="1">
    <citation type="submission" date="2021-03" db="EMBL/GenBank/DDBJ databases">
        <authorList>
            <person name="Tagirdzhanova G."/>
        </authorList>
    </citation>
    <scope>NUCLEOTIDE SEQUENCE</scope>
</reference>